<dbReference type="InParanoid" id="A0A7E6CGK4"/>
<comment type="subcellular location">
    <subcellularLocation>
        <location evidence="1">Membrane</location>
        <topology evidence="1">Multi-pass membrane protein</topology>
    </subcellularLocation>
</comment>
<feature type="transmembrane region" description="Helical" evidence="8">
    <location>
        <begin position="57"/>
        <end position="73"/>
    </location>
</feature>
<evidence type="ECO:0000256" key="3">
    <source>
        <dbReference type="ARBA" id="ARBA00022989"/>
    </source>
</evidence>
<dbReference type="Proteomes" id="UP000504628">
    <property type="component" value="Chromosome 9"/>
</dbReference>
<dbReference type="GeneID" id="114506227"/>
<protein>
    <recommendedName>
        <fullName evidence="6">Proteolipid protein 2</fullName>
    </recommendedName>
</protein>
<proteinExistence type="predicted"/>
<evidence type="ECO:0000259" key="9">
    <source>
        <dbReference type="PROSITE" id="PS51225"/>
    </source>
</evidence>
<name>A0A7E6CGK4_9CHIR</name>
<keyword evidence="4 7" id="KW-0472">Membrane</keyword>
<feature type="transmembrane region" description="Helical" evidence="8">
    <location>
        <begin position="26"/>
        <end position="45"/>
    </location>
</feature>
<comment type="function">
    <text evidence="5">May play a role in cell differentiation in the intestinal epithelium.</text>
</comment>
<dbReference type="GO" id="GO:0016020">
    <property type="term" value="C:membrane"/>
    <property type="evidence" value="ECO:0007669"/>
    <property type="project" value="UniProtKB-SubCell"/>
</dbReference>
<sequence>MGDSQRGSASSCWATFTNFSSSQKGILLYTEIIFCLLILTCFRNLGLGYYALTGTEMNLAVVFLILYLTGLHTEIQCISCRWCDFFRTLSAAIIYLITSIFVLAGKETRSEIIDGTLGLIATCLFGYDAYVTSPWKQ</sequence>
<evidence type="ECO:0000256" key="4">
    <source>
        <dbReference type="ARBA" id="ARBA00023136"/>
    </source>
</evidence>
<dbReference type="InterPro" id="IPR050578">
    <property type="entry name" value="MARVEL-CKLF_proteins"/>
</dbReference>
<dbReference type="AlphaFoldDB" id="A0A7E6CGK4"/>
<evidence type="ECO:0000256" key="5">
    <source>
        <dbReference type="ARBA" id="ARBA00037152"/>
    </source>
</evidence>
<accession>A0A7E6CGK4</accession>
<evidence type="ECO:0000256" key="7">
    <source>
        <dbReference type="PROSITE-ProRule" id="PRU00581"/>
    </source>
</evidence>
<organism evidence="10 11">
    <name type="scientific">Phyllostomus discolor</name>
    <name type="common">pale spear-nosed bat</name>
    <dbReference type="NCBI Taxonomy" id="89673"/>
    <lineage>
        <taxon>Eukaryota</taxon>
        <taxon>Metazoa</taxon>
        <taxon>Chordata</taxon>
        <taxon>Craniata</taxon>
        <taxon>Vertebrata</taxon>
        <taxon>Euteleostomi</taxon>
        <taxon>Mammalia</taxon>
        <taxon>Eutheria</taxon>
        <taxon>Laurasiatheria</taxon>
        <taxon>Chiroptera</taxon>
        <taxon>Yangochiroptera</taxon>
        <taxon>Phyllostomidae</taxon>
        <taxon>Phyllostominae</taxon>
        <taxon>Phyllostomus</taxon>
    </lineage>
</organism>
<keyword evidence="3 8" id="KW-1133">Transmembrane helix</keyword>
<dbReference type="Pfam" id="PF01284">
    <property type="entry name" value="MARVEL"/>
    <property type="match status" value="1"/>
</dbReference>
<evidence type="ECO:0000313" key="10">
    <source>
        <dbReference type="Proteomes" id="UP000504628"/>
    </source>
</evidence>
<dbReference type="PROSITE" id="PS51225">
    <property type="entry name" value="MARVEL"/>
    <property type="match status" value="1"/>
</dbReference>
<evidence type="ECO:0000256" key="6">
    <source>
        <dbReference type="ARBA" id="ARBA00039459"/>
    </source>
</evidence>
<reference evidence="11" key="1">
    <citation type="submission" date="2025-08" db="UniProtKB">
        <authorList>
            <consortium name="RefSeq"/>
        </authorList>
    </citation>
    <scope>IDENTIFICATION</scope>
    <source>
        <tissue evidence="11">Muscle</tissue>
    </source>
</reference>
<dbReference type="PANTHER" id="PTHR22776:SF4">
    <property type="entry name" value="PROTEOLIPID PROTEIN 2"/>
    <property type="match status" value="1"/>
</dbReference>
<evidence type="ECO:0000256" key="8">
    <source>
        <dbReference type="SAM" id="Phobius"/>
    </source>
</evidence>
<keyword evidence="10" id="KW-1185">Reference proteome</keyword>
<evidence type="ECO:0000313" key="11">
    <source>
        <dbReference type="RefSeq" id="XP_035866001.1"/>
    </source>
</evidence>
<gene>
    <name evidence="11" type="primary">LOC114506227</name>
</gene>
<dbReference type="InterPro" id="IPR008253">
    <property type="entry name" value="Marvel"/>
</dbReference>
<dbReference type="RefSeq" id="XP_035866001.1">
    <property type="nucleotide sequence ID" value="XM_036010108.1"/>
</dbReference>
<feature type="transmembrane region" description="Helical" evidence="8">
    <location>
        <begin position="85"/>
        <end position="105"/>
    </location>
</feature>
<dbReference type="OrthoDB" id="9898022at2759"/>
<evidence type="ECO:0000256" key="1">
    <source>
        <dbReference type="ARBA" id="ARBA00004141"/>
    </source>
</evidence>
<dbReference type="PANTHER" id="PTHR22776">
    <property type="entry name" value="MARVEL-CONTAINING POTENTIAL LIPID RAFT-ASSOCIATED PROTEIN"/>
    <property type="match status" value="1"/>
</dbReference>
<dbReference type="KEGG" id="pdic:114506227"/>
<evidence type="ECO:0000256" key="2">
    <source>
        <dbReference type="ARBA" id="ARBA00022692"/>
    </source>
</evidence>
<feature type="domain" description="MARVEL" evidence="9">
    <location>
        <begin position="19"/>
        <end position="137"/>
    </location>
</feature>
<feature type="transmembrane region" description="Helical" evidence="8">
    <location>
        <begin position="112"/>
        <end position="130"/>
    </location>
</feature>
<keyword evidence="2 7" id="KW-0812">Transmembrane</keyword>